<dbReference type="EMBL" id="JNCA01000001">
    <property type="protein sequence ID" value="KDN56534.1"/>
    <property type="molecule type" value="Genomic_DNA"/>
</dbReference>
<sequence length="79" mass="8598">MFLLKDELQLESFGECGGVGRCATCVIKTKGITGNSAIKDRNEPNTLAQLGFDEDNIRLSCQIYITADLNAAEISLMEV</sequence>
<protein>
    <submittedName>
        <fullName evidence="1">Uncharacterized protein</fullName>
    </submittedName>
</protein>
<dbReference type="InterPro" id="IPR036010">
    <property type="entry name" value="2Fe-2S_ferredoxin-like_sf"/>
</dbReference>
<dbReference type="Gene3D" id="3.10.20.30">
    <property type="match status" value="1"/>
</dbReference>
<reference evidence="1 2" key="1">
    <citation type="submission" date="2014-05" db="EMBL/GenBank/DDBJ databases">
        <title>Genome Sequence of Flavobacterium sp. EM1321.</title>
        <authorList>
            <person name="Shin S.-K."/>
            <person name="Yi H."/>
        </authorList>
    </citation>
    <scope>NUCLEOTIDE SEQUENCE [LARGE SCALE GENOMIC DNA]</scope>
    <source>
        <strain evidence="1 2">EM1321</strain>
    </source>
</reference>
<dbReference type="eggNOG" id="COG0633">
    <property type="taxonomic scope" value="Bacteria"/>
</dbReference>
<keyword evidence="2" id="KW-1185">Reference proteome</keyword>
<dbReference type="InterPro" id="IPR012675">
    <property type="entry name" value="Beta-grasp_dom_sf"/>
</dbReference>
<dbReference type="GO" id="GO:0051536">
    <property type="term" value="F:iron-sulfur cluster binding"/>
    <property type="evidence" value="ECO:0007669"/>
    <property type="project" value="InterPro"/>
</dbReference>
<accession>A0A066X033</accession>
<proteinExistence type="predicted"/>
<dbReference type="Proteomes" id="UP000027064">
    <property type="component" value="Unassembled WGS sequence"/>
</dbReference>
<gene>
    <name evidence="1" type="ORF">FEM21_00370</name>
</gene>
<evidence type="ECO:0000313" key="1">
    <source>
        <dbReference type="EMBL" id="KDN56534.1"/>
    </source>
</evidence>
<dbReference type="AlphaFoldDB" id="A0A066X033"/>
<organism evidence="1 2">
    <name type="scientific">Flavobacterium seoulense</name>
    <dbReference type="NCBI Taxonomy" id="1492738"/>
    <lineage>
        <taxon>Bacteria</taxon>
        <taxon>Pseudomonadati</taxon>
        <taxon>Bacteroidota</taxon>
        <taxon>Flavobacteriia</taxon>
        <taxon>Flavobacteriales</taxon>
        <taxon>Flavobacteriaceae</taxon>
        <taxon>Flavobacterium</taxon>
    </lineage>
</organism>
<dbReference type="STRING" id="1492738.FEM21_00370"/>
<dbReference type="PATRIC" id="fig|1492738.3.peg.37"/>
<evidence type="ECO:0000313" key="2">
    <source>
        <dbReference type="Proteomes" id="UP000027064"/>
    </source>
</evidence>
<dbReference type="SUPFAM" id="SSF54292">
    <property type="entry name" value="2Fe-2S ferredoxin-like"/>
    <property type="match status" value="1"/>
</dbReference>
<name>A0A066X033_9FLAO</name>
<comment type="caution">
    <text evidence="1">The sequence shown here is derived from an EMBL/GenBank/DDBJ whole genome shotgun (WGS) entry which is preliminary data.</text>
</comment>